<keyword evidence="7" id="KW-0812">Transmembrane</keyword>
<dbReference type="InterPro" id="IPR011990">
    <property type="entry name" value="TPR-like_helical_dom_sf"/>
</dbReference>
<evidence type="ECO:0000256" key="7">
    <source>
        <dbReference type="SAM" id="Phobius"/>
    </source>
</evidence>
<dbReference type="InterPro" id="IPR019734">
    <property type="entry name" value="TPR_rpt"/>
</dbReference>
<dbReference type="Proteomes" id="UP000615760">
    <property type="component" value="Unassembled WGS sequence"/>
</dbReference>
<keyword evidence="4 9" id="KW-0418">Kinase</keyword>
<dbReference type="InterPro" id="IPR004358">
    <property type="entry name" value="Sig_transdc_His_kin-like_C"/>
</dbReference>
<organism evidence="9 10">
    <name type="scientific">Flavobacterium suaedae</name>
    <dbReference type="NCBI Taxonomy" id="1767027"/>
    <lineage>
        <taxon>Bacteria</taxon>
        <taxon>Pseudomonadati</taxon>
        <taxon>Bacteroidota</taxon>
        <taxon>Flavobacteriia</taxon>
        <taxon>Flavobacteriales</taxon>
        <taxon>Flavobacteriaceae</taxon>
        <taxon>Flavobacterium</taxon>
    </lineage>
</organism>
<dbReference type="Gene3D" id="1.20.5.1930">
    <property type="match status" value="1"/>
</dbReference>
<comment type="catalytic activity">
    <reaction evidence="1">
        <text>ATP + protein L-histidine = ADP + protein N-phospho-L-histidine.</text>
        <dbReference type="EC" id="2.7.13.3"/>
    </reaction>
</comment>
<dbReference type="SUPFAM" id="SSF55874">
    <property type="entry name" value="ATPase domain of HSP90 chaperone/DNA topoisomerase II/histidine kinase"/>
    <property type="match status" value="1"/>
</dbReference>
<dbReference type="InterPro" id="IPR005467">
    <property type="entry name" value="His_kinase_dom"/>
</dbReference>
<dbReference type="PROSITE" id="PS50293">
    <property type="entry name" value="TPR_REGION"/>
    <property type="match status" value="1"/>
</dbReference>
<dbReference type="EC" id="2.7.13.3" evidence="2"/>
<proteinExistence type="predicted"/>
<evidence type="ECO:0000313" key="10">
    <source>
        <dbReference type="Proteomes" id="UP000615760"/>
    </source>
</evidence>
<comment type="caution">
    <text evidence="9">The sequence shown here is derived from an EMBL/GenBank/DDBJ whole genome shotgun (WGS) entry which is preliminary data.</text>
</comment>
<dbReference type="SMART" id="SM00387">
    <property type="entry name" value="HATPase_c"/>
    <property type="match status" value="1"/>
</dbReference>
<keyword evidence="10" id="KW-1185">Reference proteome</keyword>
<dbReference type="Pfam" id="PF02518">
    <property type="entry name" value="HATPase_c"/>
    <property type="match status" value="1"/>
</dbReference>
<evidence type="ECO:0000313" key="9">
    <source>
        <dbReference type="EMBL" id="GGB76875.1"/>
    </source>
</evidence>
<dbReference type="PROSITE" id="PS50109">
    <property type="entry name" value="HIS_KIN"/>
    <property type="match status" value="1"/>
</dbReference>
<dbReference type="PANTHER" id="PTHR24421">
    <property type="entry name" value="NITRATE/NITRITE SENSOR PROTEIN NARX-RELATED"/>
    <property type="match status" value="1"/>
</dbReference>
<dbReference type="PROSITE" id="PS50005">
    <property type="entry name" value="TPR"/>
    <property type="match status" value="1"/>
</dbReference>
<dbReference type="GO" id="GO:0016301">
    <property type="term" value="F:kinase activity"/>
    <property type="evidence" value="ECO:0007669"/>
    <property type="project" value="UniProtKB-KW"/>
</dbReference>
<feature type="repeat" description="TPR" evidence="6">
    <location>
        <begin position="213"/>
        <end position="246"/>
    </location>
</feature>
<dbReference type="Pfam" id="PF13374">
    <property type="entry name" value="TPR_10"/>
    <property type="match status" value="1"/>
</dbReference>
<sequence length="651" mass="74911">MAKTKAGQYLDNSQSNAYSETDREKYIDSAYFELNSSFQNDSITRYLYKRTLAAYYNAGEYEKSLKVGKDVLNMAAEVKDTLEMANIMYRIGDTFYAKSKIDTAFYYYDQAQKFYEKINEPGDLGEVILYKAYIYYNIGEYVFAEVEGIKALSKLQNSNKPTQVYNCYNLIASALDGQNSNTQAINYYRKALNQVDKLREEGYGEGMIRYNKAACYNNMGGVYVKEGKHKEAISLYRKALNFPNIRKDYPSLYAKLLNNMAYAKFKANDERELPELFYESLEIRDSLENQSGIVASNIHLGEYFASKKDTAKAISYLKSAYRTAKKIRSHYDILNSLKLLSELDKENGIYFSNRYIKVNDSLQDIARANKEKYARIEYETDRLIDEKEELVKKNSFIIGVSAVILLFIAAIFIIYYLNSRNKELLLIQEQQAANEEIYLLMQEQQAKIDTARKDEKDRIAMELHDGILNNIYAVRLNLEFSNKKVDEESIAKRKEFIKELQTVETEIRAISHDLSRNAMLQQEKSFEYALEYMITSQKNDYDTLFEAEIDKGIDWENLPSTCKVNIYRIIQEALQNINKYSKANYAKADIKQVNNHMEVTVTDDGIGFDAKTVKGGIGIKNLKKRAAALNGSIEIDSEPGEGTTIKVTFPI</sequence>
<evidence type="ECO:0000256" key="4">
    <source>
        <dbReference type="ARBA" id="ARBA00022777"/>
    </source>
</evidence>
<keyword evidence="5" id="KW-0902">Two-component regulatory system</keyword>
<gene>
    <name evidence="9" type="ORF">GCM10007424_16150</name>
</gene>
<dbReference type="EMBL" id="BMJE01000003">
    <property type="protein sequence ID" value="GGB76875.1"/>
    <property type="molecule type" value="Genomic_DNA"/>
</dbReference>
<evidence type="ECO:0000256" key="1">
    <source>
        <dbReference type="ARBA" id="ARBA00000085"/>
    </source>
</evidence>
<dbReference type="CDD" id="cd16917">
    <property type="entry name" value="HATPase_UhpB-NarQ-NarX-like"/>
    <property type="match status" value="1"/>
</dbReference>
<dbReference type="Gene3D" id="3.30.565.10">
    <property type="entry name" value="Histidine kinase-like ATPase, C-terminal domain"/>
    <property type="match status" value="1"/>
</dbReference>
<evidence type="ECO:0000259" key="8">
    <source>
        <dbReference type="PROSITE" id="PS50109"/>
    </source>
</evidence>
<keyword evidence="6" id="KW-0802">TPR repeat</keyword>
<dbReference type="InterPro" id="IPR050482">
    <property type="entry name" value="Sensor_HK_TwoCompSys"/>
</dbReference>
<evidence type="ECO:0000256" key="2">
    <source>
        <dbReference type="ARBA" id="ARBA00012438"/>
    </source>
</evidence>
<feature type="domain" description="Histidine kinase" evidence="8">
    <location>
        <begin position="566"/>
        <end position="651"/>
    </location>
</feature>
<dbReference type="SMART" id="SM00028">
    <property type="entry name" value="TPR"/>
    <property type="match status" value="5"/>
</dbReference>
<keyword evidence="7" id="KW-0472">Membrane</keyword>
<evidence type="ECO:0000256" key="3">
    <source>
        <dbReference type="ARBA" id="ARBA00022679"/>
    </source>
</evidence>
<accession>A0ABQ1JUJ9</accession>
<name>A0ABQ1JUJ9_9FLAO</name>
<dbReference type="InterPro" id="IPR003594">
    <property type="entry name" value="HATPase_dom"/>
</dbReference>
<keyword evidence="7" id="KW-1133">Transmembrane helix</keyword>
<keyword evidence="3" id="KW-0808">Transferase</keyword>
<dbReference type="SUPFAM" id="SSF48452">
    <property type="entry name" value="TPR-like"/>
    <property type="match status" value="2"/>
</dbReference>
<evidence type="ECO:0000256" key="6">
    <source>
        <dbReference type="PROSITE-ProRule" id="PRU00339"/>
    </source>
</evidence>
<evidence type="ECO:0000256" key="5">
    <source>
        <dbReference type="ARBA" id="ARBA00023012"/>
    </source>
</evidence>
<dbReference type="Gene3D" id="1.25.40.10">
    <property type="entry name" value="Tetratricopeptide repeat domain"/>
    <property type="match status" value="2"/>
</dbReference>
<dbReference type="InterPro" id="IPR036890">
    <property type="entry name" value="HATPase_C_sf"/>
</dbReference>
<dbReference type="PANTHER" id="PTHR24421:SF10">
    <property type="entry name" value="NITRATE_NITRITE SENSOR PROTEIN NARQ"/>
    <property type="match status" value="1"/>
</dbReference>
<reference evidence="10" key="1">
    <citation type="journal article" date="2019" name="Int. J. Syst. Evol. Microbiol.">
        <title>The Global Catalogue of Microorganisms (GCM) 10K type strain sequencing project: providing services to taxonomists for standard genome sequencing and annotation.</title>
        <authorList>
            <consortium name="The Broad Institute Genomics Platform"/>
            <consortium name="The Broad Institute Genome Sequencing Center for Infectious Disease"/>
            <person name="Wu L."/>
            <person name="Ma J."/>
        </authorList>
    </citation>
    <scope>NUCLEOTIDE SEQUENCE [LARGE SCALE GENOMIC DNA]</scope>
    <source>
        <strain evidence="10">CGMCC 1.15461</strain>
    </source>
</reference>
<dbReference type="PRINTS" id="PR00344">
    <property type="entry name" value="BCTRLSENSOR"/>
</dbReference>
<protein>
    <recommendedName>
        <fullName evidence="2">histidine kinase</fullName>
        <ecNumber evidence="2">2.7.13.3</ecNumber>
    </recommendedName>
</protein>
<feature type="transmembrane region" description="Helical" evidence="7">
    <location>
        <begin position="396"/>
        <end position="417"/>
    </location>
</feature>